<dbReference type="Pfam" id="PF00534">
    <property type="entry name" value="Glycos_transf_1"/>
    <property type="match status" value="1"/>
</dbReference>
<evidence type="ECO:0000259" key="2">
    <source>
        <dbReference type="Pfam" id="PF00534"/>
    </source>
</evidence>
<name>A0A6N4WGA1_9MYCO</name>
<evidence type="ECO:0000313" key="3">
    <source>
        <dbReference type="EMBL" id="BBZ79568.1"/>
    </source>
</evidence>
<dbReference type="Gene3D" id="3.40.50.2000">
    <property type="entry name" value="Glycogen Phosphorylase B"/>
    <property type="match status" value="2"/>
</dbReference>
<dbReference type="SUPFAM" id="SSF53756">
    <property type="entry name" value="UDP-Glycosyltransferase/glycogen phosphorylase"/>
    <property type="match status" value="1"/>
</dbReference>
<dbReference type="PANTHER" id="PTHR45947">
    <property type="entry name" value="SULFOQUINOVOSYL TRANSFERASE SQD2"/>
    <property type="match status" value="1"/>
</dbReference>
<dbReference type="InterPro" id="IPR001296">
    <property type="entry name" value="Glyco_trans_1"/>
</dbReference>
<protein>
    <recommendedName>
        <fullName evidence="2">Glycosyl transferase family 1 domain-containing protein</fullName>
    </recommendedName>
</protein>
<evidence type="ECO:0000313" key="4">
    <source>
        <dbReference type="Proteomes" id="UP000467249"/>
    </source>
</evidence>
<dbReference type="InterPro" id="IPR050194">
    <property type="entry name" value="Glycosyltransferase_grp1"/>
</dbReference>
<gene>
    <name evidence="3" type="ORF">MANY_49050</name>
</gene>
<dbReference type="GO" id="GO:0016757">
    <property type="term" value="F:glycosyltransferase activity"/>
    <property type="evidence" value="ECO:0007669"/>
    <property type="project" value="InterPro"/>
</dbReference>
<evidence type="ECO:0000256" key="1">
    <source>
        <dbReference type="ARBA" id="ARBA00022679"/>
    </source>
</evidence>
<dbReference type="PANTHER" id="PTHR45947:SF3">
    <property type="entry name" value="SULFOQUINOVOSYL TRANSFERASE SQD2"/>
    <property type="match status" value="1"/>
</dbReference>
<organism evidence="3 4">
    <name type="scientific">Mycolicibacterium anyangense</name>
    <dbReference type="NCBI Taxonomy" id="1431246"/>
    <lineage>
        <taxon>Bacteria</taxon>
        <taxon>Bacillati</taxon>
        <taxon>Actinomycetota</taxon>
        <taxon>Actinomycetes</taxon>
        <taxon>Mycobacteriales</taxon>
        <taxon>Mycobacteriaceae</taxon>
        <taxon>Mycolicibacterium</taxon>
    </lineage>
</organism>
<dbReference type="Proteomes" id="UP000467249">
    <property type="component" value="Chromosome"/>
</dbReference>
<accession>A0A6N4WGA1</accession>
<reference evidence="3 4" key="1">
    <citation type="journal article" date="2019" name="Emerg. Microbes Infect.">
        <title>Comprehensive subspecies identification of 175 nontuberculous mycobacteria species based on 7547 genomic profiles.</title>
        <authorList>
            <person name="Matsumoto Y."/>
            <person name="Kinjo T."/>
            <person name="Motooka D."/>
            <person name="Nabeya D."/>
            <person name="Jung N."/>
            <person name="Uechi K."/>
            <person name="Horii T."/>
            <person name="Iida T."/>
            <person name="Fujita J."/>
            <person name="Nakamura S."/>
        </authorList>
    </citation>
    <scope>NUCLEOTIDE SEQUENCE [LARGE SCALE GENOMIC DNA]</scope>
    <source>
        <strain evidence="3 4">JCM 30275</strain>
    </source>
</reference>
<keyword evidence="1" id="KW-0808">Transferase</keyword>
<sequence>MAAGLPVIASDIEGPADILTDGIDGLLFKSCSEEQLADKIEILIQSPDLADTLRVNGRTTSAKYDISMMRDKCIDIYGNLMERE</sequence>
<dbReference type="KEGG" id="many:MANY_49050"/>
<dbReference type="AlphaFoldDB" id="A0A6N4WGA1"/>
<keyword evidence="4" id="KW-1185">Reference proteome</keyword>
<feature type="domain" description="Glycosyl transferase family 1" evidence="2">
    <location>
        <begin position="1"/>
        <end position="58"/>
    </location>
</feature>
<proteinExistence type="predicted"/>
<dbReference type="EMBL" id="AP022620">
    <property type="protein sequence ID" value="BBZ79568.1"/>
    <property type="molecule type" value="Genomic_DNA"/>
</dbReference>